<protein>
    <submittedName>
        <fullName evidence="2">Uncharacterized protein</fullName>
    </submittedName>
</protein>
<feature type="transmembrane region" description="Helical" evidence="1">
    <location>
        <begin position="44"/>
        <end position="66"/>
    </location>
</feature>
<keyword evidence="1" id="KW-1133">Transmembrane helix</keyword>
<dbReference type="KEGG" id="lcre:Pla8534_70420"/>
<keyword evidence="1" id="KW-0472">Membrane</keyword>
<keyword evidence="3" id="KW-1185">Reference proteome</keyword>
<accession>A0A518E4V5</accession>
<name>A0A518E4V5_9BACT</name>
<proteinExistence type="predicted"/>
<dbReference type="RefSeq" id="WP_145058908.1">
    <property type="nucleotide sequence ID" value="NZ_CP036433.1"/>
</dbReference>
<gene>
    <name evidence="2" type="ORF">Pla8534_70420</name>
</gene>
<evidence type="ECO:0000313" key="2">
    <source>
        <dbReference type="EMBL" id="QDU99131.1"/>
    </source>
</evidence>
<feature type="transmembrane region" description="Helical" evidence="1">
    <location>
        <begin position="72"/>
        <end position="94"/>
    </location>
</feature>
<evidence type="ECO:0000313" key="3">
    <source>
        <dbReference type="Proteomes" id="UP000317648"/>
    </source>
</evidence>
<organism evidence="2 3">
    <name type="scientific">Lignipirellula cremea</name>
    <dbReference type="NCBI Taxonomy" id="2528010"/>
    <lineage>
        <taxon>Bacteria</taxon>
        <taxon>Pseudomonadati</taxon>
        <taxon>Planctomycetota</taxon>
        <taxon>Planctomycetia</taxon>
        <taxon>Pirellulales</taxon>
        <taxon>Pirellulaceae</taxon>
        <taxon>Lignipirellula</taxon>
    </lineage>
</organism>
<dbReference type="AlphaFoldDB" id="A0A518E4V5"/>
<dbReference type="EMBL" id="CP036433">
    <property type="protein sequence ID" value="QDU99131.1"/>
    <property type="molecule type" value="Genomic_DNA"/>
</dbReference>
<reference evidence="2 3" key="1">
    <citation type="submission" date="2019-02" db="EMBL/GenBank/DDBJ databases">
        <title>Deep-cultivation of Planctomycetes and their phenomic and genomic characterization uncovers novel biology.</title>
        <authorList>
            <person name="Wiegand S."/>
            <person name="Jogler M."/>
            <person name="Boedeker C."/>
            <person name="Pinto D."/>
            <person name="Vollmers J."/>
            <person name="Rivas-Marin E."/>
            <person name="Kohn T."/>
            <person name="Peeters S.H."/>
            <person name="Heuer A."/>
            <person name="Rast P."/>
            <person name="Oberbeckmann S."/>
            <person name="Bunk B."/>
            <person name="Jeske O."/>
            <person name="Meyerdierks A."/>
            <person name="Storesund J.E."/>
            <person name="Kallscheuer N."/>
            <person name="Luecker S."/>
            <person name="Lage O.M."/>
            <person name="Pohl T."/>
            <person name="Merkel B.J."/>
            <person name="Hornburger P."/>
            <person name="Mueller R.-W."/>
            <person name="Bruemmer F."/>
            <person name="Labrenz M."/>
            <person name="Spormann A.M."/>
            <person name="Op den Camp H."/>
            <person name="Overmann J."/>
            <person name="Amann R."/>
            <person name="Jetten M.S.M."/>
            <person name="Mascher T."/>
            <person name="Medema M.H."/>
            <person name="Devos D.P."/>
            <person name="Kaster A.-K."/>
            <person name="Ovreas L."/>
            <person name="Rohde M."/>
            <person name="Galperin M.Y."/>
            <person name="Jogler C."/>
        </authorList>
    </citation>
    <scope>NUCLEOTIDE SEQUENCE [LARGE SCALE GENOMIC DNA]</scope>
    <source>
        <strain evidence="2 3">Pla85_3_4</strain>
    </source>
</reference>
<sequence length="98" mass="10521">MDDSPPPEHYTREPWWVVLVAAAVASLLPVWQYDEAQRANTTNLSLPVLMAAFALAGAVAGTLLVIRSHFRSPYLAGCALVAGMVVAALMVSVLSARW</sequence>
<keyword evidence="1" id="KW-0812">Transmembrane</keyword>
<dbReference type="Proteomes" id="UP000317648">
    <property type="component" value="Chromosome"/>
</dbReference>
<evidence type="ECO:0000256" key="1">
    <source>
        <dbReference type="SAM" id="Phobius"/>
    </source>
</evidence>
<feature type="transmembrane region" description="Helical" evidence="1">
    <location>
        <begin position="15"/>
        <end position="32"/>
    </location>
</feature>